<evidence type="ECO:0000313" key="2">
    <source>
        <dbReference type="Proteomes" id="UP001055879"/>
    </source>
</evidence>
<accession>A0ACB9EH87</accession>
<proteinExistence type="predicted"/>
<protein>
    <submittedName>
        <fullName evidence="1">Uncharacterized protein</fullName>
    </submittedName>
</protein>
<reference evidence="2" key="1">
    <citation type="journal article" date="2022" name="Mol. Ecol. Resour.">
        <title>The genomes of chicory, endive, great burdock and yacon provide insights into Asteraceae palaeo-polyploidization history and plant inulin production.</title>
        <authorList>
            <person name="Fan W."/>
            <person name="Wang S."/>
            <person name="Wang H."/>
            <person name="Wang A."/>
            <person name="Jiang F."/>
            <person name="Liu H."/>
            <person name="Zhao H."/>
            <person name="Xu D."/>
            <person name="Zhang Y."/>
        </authorList>
    </citation>
    <scope>NUCLEOTIDE SEQUENCE [LARGE SCALE GENOMIC DNA]</scope>
    <source>
        <strain evidence="2">cv. Niubang</strain>
    </source>
</reference>
<name>A0ACB9EH87_ARCLA</name>
<organism evidence="1 2">
    <name type="scientific">Arctium lappa</name>
    <name type="common">Greater burdock</name>
    <name type="synonym">Lappa major</name>
    <dbReference type="NCBI Taxonomy" id="4217"/>
    <lineage>
        <taxon>Eukaryota</taxon>
        <taxon>Viridiplantae</taxon>
        <taxon>Streptophyta</taxon>
        <taxon>Embryophyta</taxon>
        <taxon>Tracheophyta</taxon>
        <taxon>Spermatophyta</taxon>
        <taxon>Magnoliopsida</taxon>
        <taxon>eudicotyledons</taxon>
        <taxon>Gunneridae</taxon>
        <taxon>Pentapetalae</taxon>
        <taxon>asterids</taxon>
        <taxon>campanulids</taxon>
        <taxon>Asterales</taxon>
        <taxon>Asteraceae</taxon>
        <taxon>Carduoideae</taxon>
        <taxon>Cardueae</taxon>
        <taxon>Arctiinae</taxon>
        <taxon>Arctium</taxon>
    </lineage>
</organism>
<reference evidence="1 2" key="2">
    <citation type="journal article" date="2022" name="Mol. Ecol. Resour.">
        <title>The genomes of chicory, endive, great burdock and yacon provide insights into Asteraceae paleo-polyploidization history and plant inulin production.</title>
        <authorList>
            <person name="Fan W."/>
            <person name="Wang S."/>
            <person name="Wang H."/>
            <person name="Wang A."/>
            <person name="Jiang F."/>
            <person name="Liu H."/>
            <person name="Zhao H."/>
            <person name="Xu D."/>
            <person name="Zhang Y."/>
        </authorList>
    </citation>
    <scope>NUCLEOTIDE SEQUENCE [LARGE SCALE GENOMIC DNA]</scope>
    <source>
        <strain evidence="2">cv. Niubang</strain>
    </source>
</reference>
<dbReference type="Proteomes" id="UP001055879">
    <property type="component" value="Linkage Group LG02"/>
</dbReference>
<comment type="caution">
    <text evidence="1">The sequence shown here is derived from an EMBL/GenBank/DDBJ whole genome shotgun (WGS) entry which is preliminary data.</text>
</comment>
<sequence length="150" mass="16492">MAEKKDEDGLSYLAKKSMVALKVRSTLSLFGCLVSGESIIGEFKFGVSDLRCISVAKVVCGGEERCSRRCKGIWIRDSTTASRVCSEVSDGGVWMACINRAGSVRHEEVAECEGFGYEEPINLWEERVLGDEGVGLEEPGIFMFLPSRRV</sequence>
<dbReference type="EMBL" id="CM042048">
    <property type="protein sequence ID" value="KAI3758175.1"/>
    <property type="molecule type" value="Genomic_DNA"/>
</dbReference>
<gene>
    <name evidence="1" type="ORF">L6452_05728</name>
</gene>
<evidence type="ECO:0000313" key="1">
    <source>
        <dbReference type="EMBL" id="KAI3758175.1"/>
    </source>
</evidence>
<keyword evidence="2" id="KW-1185">Reference proteome</keyword>